<sequence>MINIKRTPKTRPLKSHLIELLIIFTICIIAITIYSTYDYKKLQTSMIEDNNRLYATQLAKNTRQVYETYENICYSVAFNQAIQDYICETDPLKKYDEYQEMQNYLSNTANLDSYITDIAVIGKNGNSIALSGSTDSYEALADSLPSSRFSYQSMGIMTVKYIDSHILAMPVHRLQAGSSYLGAMFLAIDISRFFENGMPENAEYKPSVLFATSSEGELIYGDGKLYDAVLEAGENSESFSLKAGSATYAANHYSLSHLGYDLYVLVDKSQYSARTLQLAGRQLLWMAVILLFSGVLLLRFFHPLISSLNELTQFMKKITEGERKAAKEGITIKQGMFGCLEITNISDAFNEMLRETNRLNYTIFKTYTEMYELEMNNRNTEIAFLRSQINPHFLYNTLTAICGMASAGMTDEIISVTNALSQIFRYSIKGSDLVTVAEELEIVKSYLKIQLTRFEGRFTVRYDMSDDSYACLIPKMIIQPLVENAIVHGLEQSLKKGELLIGAGRNPEYGYLALWIYDTGVGMPSEKLEEIRRALKRSSRTKSGDARKDLLEMDEQNHESIGILNVNTRMTLYFGEEYSLLIDSEENVGTNIQLRIPYHTREESEKEADKNEVI</sequence>
<feature type="domain" description="Signal transduction histidine kinase internal region" evidence="2">
    <location>
        <begin position="381"/>
        <end position="458"/>
    </location>
</feature>
<comment type="caution">
    <text evidence="3">The sequence shown here is derived from an EMBL/GenBank/DDBJ whole genome shotgun (WGS) entry which is preliminary data.</text>
</comment>
<gene>
    <name evidence="3" type="ORF">C7383_103265</name>
</gene>
<keyword evidence="1" id="KW-0472">Membrane</keyword>
<dbReference type="PANTHER" id="PTHR34220">
    <property type="entry name" value="SENSOR HISTIDINE KINASE YPDA"/>
    <property type="match status" value="1"/>
</dbReference>
<evidence type="ECO:0000313" key="3">
    <source>
        <dbReference type="EMBL" id="PWJ77420.1"/>
    </source>
</evidence>
<dbReference type="Pfam" id="PF06580">
    <property type="entry name" value="His_kinase"/>
    <property type="match status" value="1"/>
</dbReference>
<dbReference type="InterPro" id="IPR010559">
    <property type="entry name" value="Sig_transdc_His_kin_internal"/>
</dbReference>
<evidence type="ECO:0000313" key="4">
    <source>
        <dbReference type="Proteomes" id="UP000245412"/>
    </source>
</evidence>
<dbReference type="InterPro" id="IPR036890">
    <property type="entry name" value="HATPase_C_sf"/>
</dbReference>
<dbReference type="GO" id="GO:0000155">
    <property type="term" value="F:phosphorelay sensor kinase activity"/>
    <property type="evidence" value="ECO:0007669"/>
    <property type="project" value="InterPro"/>
</dbReference>
<keyword evidence="1" id="KW-1133">Transmembrane helix</keyword>
<keyword evidence="3" id="KW-0418">Kinase</keyword>
<dbReference type="PANTHER" id="PTHR34220:SF7">
    <property type="entry name" value="SENSOR HISTIDINE KINASE YPDA"/>
    <property type="match status" value="1"/>
</dbReference>
<dbReference type="RefSeq" id="WP_109625519.1">
    <property type="nucleotide sequence ID" value="NZ_CANTIO010000032.1"/>
</dbReference>
<evidence type="ECO:0000256" key="1">
    <source>
        <dbReference type="SAM" id="Phobius"/>
    </source>
</evidence>
<dbReference type="AlphaFoldDB" id="A0AB73T755"/>
<accession>A0AB73T755</accession>
<name>A0AB73T755_9FIRM</name>
<dbReference type="SUPFAM" id="SSF55874">
    <property type="entry name" value="ATPase domain of HSP90 chaperone/DNA topoisomerase II/histidine kinase"/>
    <property type="match status" value="1"/>
</dbReference>
<keyword evidence="4" id="KW-1185">Reference proteome</keyword>
<dbReference type="Gene3D" id="3.30.565.10">
    <property type="entry name" value="Histidine kinase-like ATPase, C-terminal domain"/>
    <property type="match status" value="1"/>
</dbReference>
<protein>
    <submittedName>
        <fullName evidence="3">Two-component system sensor histidine kinase YesM</fullName>
    </submittedName>
</protein>
<organism evidence="3 4">
    <name type="scientific">Murimonas intestini</name>
    <dbReference type="NCBI Taxonomy" id="1337051"/>
    <lineage>
        <taxon>Bacteria</taxon>
        <taxon>Bacillati</taxon>
        <taxon>Bacillota</taxon>
        <taxon>Clostridia</taxon>
        <taxon>Lachnospirales</taxon>
        <taxon>Lachnospiraceae</taxon>
        <taxon>Murimonas</taxon>
    </lineage>
</organism>
<feature type="transmembrane region" description="Helical" evidence="1">
    <location>
        <begin position="283"/>
        <end position="301"/>
    </location>
</feature>
<feature type="transmembrane region" description="Helical" evidence="1">
    <location>
        <begin position="20"/>
        <end position="37"/>
    </location>
</feature>
<dbReference type="GO" id="GO:0016020">
    <property type="term" value="C:membrane"/>
    <property type="evidence" value="ECO:0007669"/>
    <property type="project" value="InterPro"/>
</dbReference>
<dbReference type="EMBL" id="QGGY01000003">
    <property type="protein sequence ID" value="PWJ77420.1"/>
    <property type="molecule type" value="Genomic_DNA"/>
</dbReference>
<keyword evidence="3" id="KW-0808">Transferase</keyword>
<keyword evidence="1" id="KW-0812">Transmembrane</keyword>
<dbReference type="Proteomes" id="UP000245412">
    <property type="component" value="Unassembled WGS sequence"/>
</dbReference>
<evidence type="ECO:0000259" key="2">
    <source>
        <dbReference type="Pfam" id="PF06580"/>
    </source>
</evidence>
<reference evidence="3 4" key="1">
    <citation type="submission" date="2018-05" db="EMBL/GenBank/DDBJ databases">
        <authorList>
            <person name="Goeker M."/>
            <person name="Huntemann M."/>
            <person name="Clum A."/>
            <person name="Pillay M."/>
            <person name="Palaniappan K."/>
            <person name="Varghese N."/>
            <person name="Mikhailova N."/>
            <person name="Stamatis D."/>
            <person name="Reddy T."/>
            <person name="Daum C."/>
            <person name="Shapiro N."/>
            <person name="Ivanova N."/>
            <person name="Kyrpides N."/>
            <person name="Woyke T."/>
        </authorList>
    </citation>
    <scope>NUCLEOTIDE SEQUENCE [LARGE SCALE GENOMIC DNA]</scope>
    <source>
        <strain evidence="3 4">DSM 26524</strain>
    </source>
</reference>
<dbReference type="InterPro" id="IPR050640">
    <property type="entry name" value="Bact_2-comp_sensor_kinase"/>
</dbReference>
<proteinExistence type="predicted"/>